<accession>A0A170UZ48</accession>
<name>A0A170UZ48_TRIIF</name>
<proteinExistence type="predicted"/>
<reference evidence="1" key="2">
    <citation type="journal article" date="2017" name="J. Med. Entomol.">
        <title>Transcriptome Analysis of the Triatoma infestans (Hemiptera: Reduviidae) Integument.</title>
        <authorList>
            <person name="Calderon-Fernandez G.M."/>
            <person name="Moriconi D.E."/>
            <person name="Dulbecco A.B."/>
            <person name="Juarez M.P."/>
        </authorList>
    </citation>
    <scope>NUCLEOTIDE SEQUENCE</scope>
    <source>
        <strain evidence="1">Int1</strain>
        <tissue evidence="1">Integument</tissue>
    </source>
</reference>
<protein>
    <submittedName>
        <fullName evidence="1">Sperm-specific antigen 2 isoform x2</fullName>
    </submittedName>
</protein>
<reference evidence="1" key="1">
    <citation type="submission" date="2016-04" db="EMBL/GenBank/DDBJ databases">
        <authorList>
            <person name="Calderon-Fernandez G.M.Sr."/>
        </authorList>
    </citation>
    <scope>NUCLEOTIDE SEQUENCE</scope>
    <source>
        <strain evidence="1">Int1</strain>
        <tissue evidence="1">Integument</tissue>
    </source>
</reference>
<sequence>MLEQLITRVTKIWTMLVSQLRRKWIRTGADIGSEENFCRLTPEERKCLVVSLIESALSTYHKRLRELDIRSHLKDLLTGQLHKVTDLLDEVKSPSLVTLIKQMTSLLRHQDSLRRELQMHEAQTSVGYKKESLS</sequence>
<organism evidence="1">
    <name type="scientific">Triatoma infestans</name>
    <name type="common">Assassin bug</name>
    <dbReference type="NCBI Taxonomy" id="30076"/>
    <lineage>
        <taxon>Eukaryota</taxon>
        <taxon>Metazoa</taxon>
        <taxon>Ecdysozoa</taxon>
        <taxon>Arthropoda</taxon>
        <taxon>Hexapoda</taxon>
        <taxon>Insecta</taxon>
        <taxon>Pterygota</taxon>
        <taxon>Neoptera</taxon>
        <taxon>Paraneoptera</taxon>
        <taxon>Hemiptera</taxon>
        <taxon>Heteroptera</taxon>
        <taxon>Panheteroptera</taxon>
        <taxon>Cimicomorpha</taxon>
        <taxon>Reduviidae</taxon>
        <taxon>Triatominae</taxon>
        <taxon>Triatoma</taxon>
    </lineage>
</organism>
<evidence type="ECO:0000313" key="1">
    <source>
        <dbReference type="EMBL" id="JAR96206.1"/>
    </source>
</evidence>
<dbReference type="EMBL" id="GEMB01007163">
    <property type="protein sequence ID" value="JAR96206.1"/>
    <property type="molecule type" value="Transcribed_RNA"/>
</dbReference>
<dbReference type="AlphaFoldDB" id="A0A170UZ48"/>